<dbReference type="Pfam" id="PF00905">
    <property type="entry name" value="Transpeptidase"/>
    <property type="match status" value="1"/>
</dbReference>
<dbReference type="InterPro" id="IPR050515">
    <property type="entry name" value="Beta-lactam/transpept"/>
</dbReference>
<keyword evidence="6" id="KW-1185">Reference proteome</keyword>
<keyword evidence="2" id="KW-0472">Membrane</keyword>
<dbReference type="STRING" id="1499966.U14_00108"/>
<evidence type="ECO:0000259" key="3">
    <source>
        <dbReference type="Pfam" id="PF00905"/>
    </source>
</evidence>
<gene>
    <name evidence="5" type="ORF">U14_00108</name>
</gene>
<dbReference type="GO" id="GO:0016740">
    <property type="term" value="F:transferase activity"/>
    <property type="evidence" value="ECO:0007669"/>
    <property type="project" value="UniProtKB-KW"/>
</dbReference>
<sequence>MAVTKKLRRRILIIFIGLLLVQVGLVARLTQLQVLEHAKYLNFAQEQSKGNLLTLPVRGKIFDRNLFTLAESIDTKSVVMRTSQATANSAPLQRVSTLLDIPSNKLNAASDESSRLTYLKRKLTPEELTSVQSLLAEDDMRNAGIFLVPDTKRFYPQRRLASHILGFTGLDEYGYDNQGLEGLEYHYNSYLRGNADRYSVKMDAKRNSLNSWDLDIKNSGYDLVLTIDKNIQYMVERELEATFRAERARHATVIVMNPHTGEILAMVNYPDYNPNEFSRFPQEYYKNRAVAWDYEPGSTFKIVQASAAIDEGILSPQDRYDNNNGFLRADSKTPEEWKASKLMSVEDILVQSNNLGAMKISAQLGSQRFYDYIRAFGFGSATGIDLPGEITGKLREPREWSNISLQSLSIGQEISVTPLQITNAFAVLANGGILYRPYIVKEIRTADGVPVQRIEPMKIRRVISRKTAQIMREILSNVVERGTGKRAAASGYRVAGKTGTAQKFNVSAGGYSSTRLVTSFVGFAPAEYPAVVISAIVDEPAENEWGGTVAAPLFKRIAERVLPYLDIPSDLKANEFMARKE</sequence>
<evidence type="ECO:0000256" key="1">
    <source>
        <dbReference type="ARBA" id="ARBA00004370"/>
    </source>
</evidence>
<comment type="subcellular location">
    <subcellularLocation>
        <location evidence="1">Membrane</location>
    </subcellularLocation>
</comment>
<dbReference type="HOGENOM" id="CLU_009289_6_0_0"/>
<dbReference type="GO" id="GO:0008658">
    <property type="term" value="F:penicillin binding"/>
    <property type="evidence" value="ECO:0007669"/>
    <property type="project" value="InterPro"/>
</dbReference>
<dbReference type="InterPro" id="IPR005311">
    <property type="entry name" value="PBP_dimer"/>
</dbReference>
<evidence type="ECO:0000256" key="2">
    <source>
        <dbReference type="ARBA" id="ARBA00023136"/>
    </source>
</evidence>
<dbReference type="Gene3D" id="3.40.710.10">
    <property type="entry name" value="DD-peptidase/beta-lactamase superfamily"/>
    <property type="match status" value="1"/>
</dbReference>
<dbReference type="Gene3D" id="3.90.1310.10">
    <property type="entry name" value="Penicillin-binding protein 2a (Domain 2)"/>
    <property type="match status" value="1"/>
</dbReference>
<dbReference type="InterPro" id="IPR012338">
    <property type="entry name" value="Beta-lactam/transpept-like"/>
</dbReference>
<dbReference type="GO" id="GO:0005886">
    <property type="term" value="C:plasma membrane"/>
    <property type="evidence" value="ECO:0007669"/>
    <property type="project" value="TreeGrafter"/>
</dbReference>
<dbReference type="InterPro" id="IPR036138">
    <property type="entry name" value="PBP_dimer_sf"/>
</dbReference>
<dbReference type="Proteomes" id="UP000030700">
    <property type="component" value="Unassembled WGS sequence"/>
</dbReference>
<dbReference type="AlphaFoldDB" id="A0A0S6VUK5"/>
<name>A0A0S6VUK5_9BACT</name>
<dbReference type="PANTHER" id="PTHR30627">
    <property type="entry name" value="PEPTIDOGLYCAN D,D-TRANSPEPTIDASE"/>
    <property type="match status" value="1"/>
</dbReference>
<protein>
    <submittedName>
        <fullName evidence="5">Peptidoglycan glycosyltransferase</fullName>
    </submittedName>
</protein>
<keyword evidence="5" id="KW-0808">Transferase</keyword>
<proteinExistence type="predicted"/>
<organism evidence="5">
    <name type="scientific">Candidatus Moduliflexus flocculans</name>
    <dbReference type="NCBI Taxonomy" id="1499966"/>
    <lineage>
        <taxon>Bacteria</taxon>
        <taxon>Candidatus Moduliflexota</taxon>
        <taxon>Candidatus Moduliflexia</taxon>
        <taxon>Candidatus Moduliflexales</taxon>
        <taxon>Candidatus Moduliflexaceae</taxon>
    </lineage>
</organism>
<dbReference type="InterPro" id="IPR001460">
    <property type="entry name" value="PCN-bd_Tpept"/>
</dbReference>
<reference evidence="5" key="1">
    <citation type="journal article" date="2015" name="PeerJ">
        <title>First genomic representation of candidate bacterial phylum KSB3 points to enhanced environmental sensing as a trigger of wastewater bulking.</title>
        <authorList>
            <person name="Sekiguchi Y."/>
            <person name="Ohashi A."/>
            <person name="Parks D.H."/>
            <person name="Yamauchi T."/>
            <person name="Tyson G.W."/>
            <person name="Hugenholtz P."/>
        </authorList>
    </citation>
    <scope>NUCLEOTIDE SEQUENCE [LARGE SCALE GENOMIC DNA]</scope>
</reference>
<feature type="domain" description="Penicillin-binding protein dimerisation" evidence="4">
    <location>
        <begin position="56"/>
        <end position="207"/>
    </location>
</feature>
<dbReference type="SUPFAM" id="SSF56601">
    <property type="entry name" value="beta-lactamase/transpeptidase-like"/>
    <property type="match status" value="1"/>
</dbReference>
<dbReference type="EMBL" id="DF820455">
    <property type="protein sequence ID" value="GAK48897.1"/>
    <property type="molecule type" value="Genomic_DNA"/>
</dbReference>
<dbReference type="GO" id="GO:0071555">
    <property type="term" value="P:cell wall organization"/>
    <property type="evidence" value="ECO:0007669"/>
    <property type="project" value="TreeGrafter"/>
</dbReference>
<dbReference type="Pfam" id="PF03717">
    <property type="entry name" value="PBP_dimer"/>
    <property type="match status" value="1"/>
</dbReference>
<evidence type="ECO:0000313" key="5">
    <source>
        <dbReference type="EMBL" id="GAK48897.1"/>
    </source>
</evidence>
<evidence type="ECO:0000313" key="6">
    <source>
        <dbReference type="Proteomes" id="UP000030700"/>
    </source>
</evidence>
<accession>A0A0S6VUK5</accession>
<feature type="domain" description="Penicillin-binding protein transpeptidase" evidence="3">
    <location>
        <begin position="252"/>
        <end position="558"/>
    </location>
</feature>
<dbReference type="Gene3D" id="3.30.450.330">
    <property type="match status" value="1"/>
</dbReference>
<dbReference type="SUPFAM" id="SSF56519">
    <property type="entry name" value="Penicillin binding protein dimerisation domain"/>
    <property type="match status" value="1"/>
</dbReference>
<evidence type="ECO:0000259" key="4">
    <source>
        <dbReference type="Pfam" id="PF03717"/>
    </source>
</evidence>
<dbReference type="PANTHER" id="PTHR30627:SF1">
    <property type="entry name" value="PEPTIDOGLYCAN D,D-TRANSPEPTIDASE FTSI"/>
    <property type="match status" value="1"/>
</dbReference>